<keyword evidence="3" id="KW-0581">Phagocytosis</keyword>
<proteinExistence type="inferred from homology"/>
<feature type="coiled-coil region" evidence="5">
    <location>
        <begin position="217"/>
        <end position="247"/>
    </location>
</feature>
<dbReference type="InterPro" id="IPR011993">
    <property type="entry name" value="PH-like_dom_sf"/>
</dbReference>
<dbReference type="GO" id="GO:0005737">
    <property type="term" value="C:cytoplasm"/>
    <property type="evidence" value="ECO:0007669"/>
    <property type="project" value="UniProtKB-SubCell"/>
</dbReference>
<evidence type="ECO:0000256" key="5">
    <source>
        <dbReference type="SAM" id="Coils"/>
    </source>
</evidence>
<feature type="domain" description="PID" evidence="7">
    <location>
        <begin position="76"/>
        <end position="205"/>
    </location>
</feature>
<accession>A0A6P7TBH5</accession>
<protein>
    <submittedName>
        <fullName evidence="9">PTB domain-containing engulfment adapter protein 1 isoform X1</fullName>
    </submittedName>
</protein>
<name>A0A6P7TBH5_9MOLL</name>
<evidence type="ECO:0000256" key="1">
    <source>
        <dbReference type="ARBA" id="ARBA00004496"/>
    </source>
</evidence>
<evidence type="ECO:0000256" key="4">
    <source>
        <dbReference type="ARBA" id="ARBA00060944"/>
    </source>
</evidence>
<dbReference type="PANTHER" id="PTHR11232:SF77">
    <property type="entry name" value="GULP PTB DOMAIN CONTAINING ENGULFMENT ADAPTOR 1"/>
    <property type="match status" value="1"/>
</dbReference>
<feature type="compositionally biased region" description="Pro residues" evidence="6">
    <location>
        <begin position="352"/>
        <end position="363"/>
    </location>
</feature>
<dbReference type="KEGG" id="osn:115220978"/>
<evidence type="ECO:0000256" key="2">
    <source>
        <dbReference type="ARBA" id="ARBA00022490"/>
    </source>
</evidence>
<dbReference type="PROSITE" id="PS01179">
    <property type="entry name" value="PID"/>
    <property type="match status" value="1"/>
</dbReference>
<dbReference type="SUPFAM" id="SSF50729">
    <property type="entry name" value="PH domain-like"/>
    <property type="match status" value="1"/>
</dbReference>
<dbReference type="Gene3D" id="2.30.29.30">
    <property type="entry name" value="Pleckstrin-homology domain (PH domain)/Phosphotyrosine-binding domain (PTB)"/>
    <property type="match status" value="1"/>
</dbReference>
<keyword evidence="5" id="KW-0175">Coiled coil</keyword>
<organism evidence="8 9">
    <name type="scientific">Octopus sinensis</name>
    <name type="common">East Asian common octopus</name>
    <dbReference type="NCBI Taxonomy" id="2607531"/>
    <lineage>
        <taxon>Eukaryota</taxon>
        <taxon>Metazoa</taxon>
        <taxon>Spiralia</taxon>
        <taxon>Lophotrochozoa</taxon>
        <taxon>Mollusca</taxon>
        <taxon>Cephalopoda</taxon>
        <taxon>Coleoidea</taxon>
        <taxon>Octopodiformes</taxon>
        <taxon>Octopoda</taxon>
        <taxon>Incirrata</taxon>
        <taxon>Octopodidae</taxon>
        <taxon>Octopus</taxon>
    </lineage>
</organism>
<dbReference type="InterPro" id="IPR006020">
    <property type="entry name" value="PTB/PI_dom"/>
</dbReference>
<dbReference type="RefSeq" id="XP_029647051.1">
    <property type="nucleotide sequence ID" value="XM_029791191.2"/>
</dbReference>
<comment type="similarity">
    <text evidence="4">Belongs to the ced-6 family.</text>
</comment>
<dbReference type="SMART" id="SM00462">
    <property type="entry name" value="PTB"/>
    <property type="match status" value="1"/>
</dbReference>
<evidence type="ECO:0000313" key="9">
    <source>
        <dbReference type="RefSeq" id="XP_029647051.1"/>
    </source>
</evidence>
<gene>
    <name evidence="9" type="primary">LOC115220978</name>
</gene>
<dbReference type="Proteomes" id="UP000515154">
    <property type="component" value="Linkage group LG17"/>
</dbReference>
<reference evidence="9" key="1">
    <citation type="submission" date="2025-08" db="UniProtKB">
        <authorList>
            <consortium name="RefSeq"/>
        </authorList>
    </citation>
    <scope>IDENTIFICATION</scope>
</reference>
<feature type="compositionally biased region" description="Polar residues" evidence="6">
    <location>
        <begin position="329"/>
        <end position="340"/>
    </location>
</feature>
<feature type="region of interest" description="Disordered" evidence="6">
    <location>
        <begin position="284"/>
        <end position="381"/>
    </location>
</feature>
<dbReference type="InterPro" id="IPR051133">
    <property type="entry name" value="Adapter_Engulfment-Domain"/>
</dbReference>
<feature type="compositionally biased region" description="Polar residues" evidence="6">
    <location>
        <begin position="284"/>
        <end position="319"/>
    </location>
</feature>
<keyword evidence="8" id="KW-1185">Reference proteome</keyword>
<dbReference type="AlphaFoldDB" id="A0A6P7TBH5"/>
<dbReference type="Pfam" id="PF00640">
    <property type="entry name" value="PID"/>
    <property type="match status" value="1"/>
</dbReference>
<sequence>MHTLTVLRRWSADHLERGSGKRRYSSYLNMKDFGKRKFISLSSEKQRVQSAKDTQNNMRSQTKWVHTPESLLQGHIAYNVKFLGESEVDQPKGIEIVKDVIRKMKFNKHIKKAEGQKPPKVELTISVDGVTILDPKTKIILHQNPLHRISYCADDKSDKRMFTFIAKAADSNKHFCYVFDSEKCAKEITMTVGQAFDLAYRRFVETTGKDIDVRKQFLLLQKKVNTLQQENETLKKRIVDLENLKDKSDVDFYKSANNILNLGTVGTVSSPTAVTSNTGGMISLTSSSTSPPYNKAPTSPTDIFSPSSPTDIFSPSPVSHTVRKEAGLQANSKKQTSNGDFLNDPSHRSNSPPKPLLQPPPPGKARSASTPNPRQVTSTPPVVVNPLIADSGASSNSDPFGMGDFNPFSTLNTKSNQDIDMAINNADKELLDLQTGFSRGLCFGAEDFSLDDLDPLNQKS</sequence>
<comment type="subcellular location">
    <subcellularLocation>
        <location evidence="1">Cytoplasm</location>
    </subcellularLocation>
</comment>
<evidence type="ECO:0000259" key="7">
    <source>
        <dbReference type="PROSITE" id="PS01179"/>
    </source>
</evidence>
<dbReference type="FunFam" id="2.30.29.30:FF:000118">
    <property type="entry name" value="GULP PTB domain containing engulfment adaptor 1"/>
    <property type="match status" value="1"/>
</dbReference>
<dbReference type="CDD" id="cd01273">
    <property type="entry name" value="PTB_CED-6"/>
    <property type="match status" value="1"/>
</dbReference>
<dbReference type="GO" id="GO:0006909">
    <property type="term" value="P:phagocytosis"/>
    <property type="evidence" value="ECO:0007669"/>
    <property type="project" value="UniProtKB-KW"/>
</dbReference>
<keyword evidence="2" id="KW-0963">Cytoplasm</keyword>
<evidence type="ECO:0000256" key="3">
    <source>
        <dbReference type="ARBA" id="ARBA00022907"/>
    </source>
</evidence>
<feature type="compositionally biased region" description="Polar residues" evidence="6">
    <location>
        <begin position="367"/>
        <end position="380"/>
    </location>
</feature>
<evidence type="ECO:0000313" key="8">
    <source>
        <dbReference type="Proteomes" id="UP000515154"/>
    </source>
</evidence>
<evidence type="ECO:0000256" key="6">
    <source>
        <dbReference type="SAM" id="MobiDB-lite"/>
    </source>
</evidence>
<dbReference type="PANTHER" id="PTHR11232">
    <property type="entry name" value="PHOSPHOTYROSINE INTERACTION DOMAIN-CONTAINING FAMILY MEMBER"/>
    <property type="match status" value="1"/>
</dbReference>